<sequence>MFCSLLSDTGGALNVNTLRRTGLLILISLSGCASTPEPVAEAPVVQSQSAKIKPPPVAPAPKKAPVPPSVVIPAAKAPPASEKEVHELLMRLLPARLKDKAGWADDLQSAYKALQIPPTPEYFCATLAVIEQESSFQADPVVLGLPAIIRREIVQRSEKYSIPQTVIDWMLSSNSRDGRSFSQRIDALKTEKELSDLIEEIIAMLPAGRELFPNYNPVHTGGPMQVSVEFAESHVRARPYPYPLHGNLRNEVFSRRGGVYFGSAILLDYPAPYTDMLYRFADFNAGRYSSRNAAFQRALSRASGQPLAPDGDLLRYKNGNPSTDASATLKALLTLNRTLKLSEAELQRDLRLEKLSSFSRTPLYQRLYALADQNGTQPRVALPQIDLKSPKIKRKLTTEWFANRVNSRYKNCLQQKGSISADSKTTKSPGGG</sequence>
<accession>D9SJB6</accession>
<dbReference type="AlphaFoldDB" id="D9SJB6"/>
<dbReference type="KEGG" id="gca:Galf_2301"/>
<dbReference type="HOGENOM" id="CLU_048230_1_0_4"/>
<evidence type="ECO:0000256" key="1">
    <source>
        <dbReference type="SAM" id="MobiDB-lite"/>
    </source>
</evidence>
<feature type="compositionally biased region" description="Pro residues" evidence="1">
    <location>
        <begin position="53"/>
        <end position="64"/>
    </location>
</feature>
<evidence type="ECO:0000313" key="2">
    <source>
        <dbReference type="EMBL" id="ADL56304.1"/>
    </source>
</evidence>
<reference evidence="2 3" key="1">
    <citation type="submission" date="2010-08" db="EMBL/GenBank/DDBJ databases">
        <title>Complete sequence of Gallionella capsiferriformans ES-2.</title>
        <authorList>
            <consortium name="US DOE Joint Genome Institute"/>
            <person name="Lucas S."/>
            <person name="Copeland A."/>
            <person name="Lapidus A."/>
            <person name="Cheng J.-F."/>
            <person name="Bruce D."/>
            <person name="Goodwin L."/>
            <person name="Pitluck S."/>
            <person name="Chertkov O."/>
            <person name="Davenport K.W."/>
            <person name="Detter J.C."/>
            <person name="Han C."/>
            <person name="Tapia R."/>
            <person name="Land M."/>
            <person name="Hauser L."/>
            <person name="Chang Y.-J."/>
            <person name="Jeffries C."/>
            <person name="Kyrpides N."/>
            <person name="Ivanova N."/>
            <person name="Mikhailova N."/>
            <person name="Shelobolina E.S."/>
            <person name="Picardal F."/>
            <person name="Roden E."/>
            <person name="Emerson D."/>
            <person name="Woyke T."/>
        </authorList>
    </citation>
    <scope>NUCLEOTIDE SEQUENCE [LARGE SCALE GENOMIC DNA]</scope>
    <source>
        <strain evidence="2 3">ES-2</strain>
    </source>
</reference>
<dbReference type="eggNOG" id="ENOG502Z82H">
    <property type="taxonomic scope" value="Bacteria"/>
</dbReference>
<protein>
    <recommendedName>
        <fullName evidence="4">DUF1615 domain-containing protein</fullName>
    </recommendedName>
</protein>
<dbReference type="Pfam" id="PF07759">
    <property type="entry name" value="DUF1615"/>
    <property type="match status" value="1"/>
</dbReference>
<dbReference type="Proteomes" id="UP000001235">
    <property type="component" value="Chromosome"/>
</dbReference>
<proteinExistence type="predicted"/>
<dbReference type="OrthoDB" id="596976at2"/>
<dbReference type="InterPro" id="IPR011673">
    <property type="entry name" value="DUF1615"/>
</dbReference>
<gene>
    <name evidence="2" type="ordered locus">Galf_2301</name>
</gene>
<name>D9SJB6_GALCS</name>
<organism evidence="2 3">
    <name type="scientific">Gallionella capsiferriformans (strain ES-2)</name>
    <name type="common">Gallionella ferruginea capsiferriformans (strain ES-2)</name>
    <dbReference type="NCBI Taxonomy" id="395494"/>
    <lineage>
        <taxon>Bacteria</taxon>
        <taxon>Pseudomonadati</taxon>
        <taxon>Pseudomonadota</taxon>
        <taxon>Betaproteobacteria</taxon>
        <taxon>Nitrosomonadales</taxon>
        <taxon>Gallionellaceae</taxon>
        <taxon>Gallionella</taxon>
    </lineage>
</organism>
<evidence type="ECO:0008006" key="4">
    <source>
        <dbReference type="Google" id="ProtNLM"/>
    </source>
</evidence>
<keyword evidence="3" id="KW-1185">Reference proteome</keyword>
<feature type="region of interest" description="Disordered" evidence="1">
    <location>
        <begin position="45"/>
        <end position="64"/>
    </location>
</feature>
<dbReference type="STRING" id="395494.Galf_2301"/>
<evidence type="ECO:0000313" key="3">
    <source>
        <dbReference type="Proteomes" id="UP000001235"/>
    </source>
</evidence>
<dbReference type="EMBL" id="CP002159">
    <property type="protein sequence ID" value="ADL56304.1"/>
    <property type="molecule type" value="Genomic_DNA"/>
</dbReference>